<dbReference type="Proteomes" id="UP001228905">
    <property type="component" value="Unassembled WGS sequence"/>
</dbReference>
<dbReference type="RefSeq" id="WP_307347615.1">
    <property type="nucleotide sequence ID" value="NZ_JAUSVS010000002.1"/>
</dbReference>
<keyword evidence="2" id="KW-1185">Reference proteome</keyword>
<protein>
    <recommendedName>
        <fullName evidence="3">DUF2267 domain-containing protein</fullName>
    </recommendedName>
</protein>
<organism evidence="1 2">
    <name type="scientific">Caulobacter ginsengisoli</name>
    <dbReference type="NCBI Taxonomy" id="400775"/>
    <lineage>
        <taxon>Bacteria</taxon>
        <taxon>Pseudomonadati</taxon>
        <taxon>Pseudomonadota</taxon>
        <taxon>Alphaproteobacteria</taxon>
        <taxon>Caulobacterales</taxon>
        <taxon>Caulobacteraceae</taxon>
        <taxon>Caulobacter</taxon>
    </lineage>
</organism>
<dbReference type="EMBL" id="JAUSVS010000002">
    <property type="protein sequence ID" value="MDQ0463581.1"/>
    <property type="molecule type" value="Genomic_DNA"/>
</dbReference>
<accession>A0ABU0INK3</accession>
<sequence length="127" mass="13296">MLAHDKALALSAVETELLRDLRSRLNRPASDKAAVVLLNGVFQTAPRVGLEPSDRVWATADADAFRRAAGQASLTQLRGAVAGLVKLKGQEKAIVQALADGLPQAVLSRRLALAGREPAIDPGVPAS</sequence>
<proteinExistence type="predicted"/>
<reference evidence="1 2" key="1">
    <citation type="submission" date="2023-07" db="EMBL/GenBank/DDBJ databases">
        <title>Genomic Encyclopedia of Type Strains, Phase IV (KMG-IV): sequencing the most valuable type-strain genomes for metagenomic binning, comparative biology and taxonomic classification.</title>
        <authorList>
            <person name="Goeker M."/>
        </authorList>
    </citation>
    <scope>NUCLEOTIDE SEQUENCE [LARGE SCALE GENOMIC DNA]</scope>
    <source>
        <strain evidence="1 2">DSM 18695</strain>
    </source>
</reference>
<evidence type="ECO:0008006" key="3">
    <source>
        <dbReference type="Google" id="ProtNLM"/>
    </source>
</evidence>
<comment type="caution">
    <text evidence="1">The sequence shown here is derived from an EMBL/GenBank/DDBJ whole genome shotgun (WGS) entry which is preliminary data.</text>
</comment>
<evidence type="ECO:0000313" key="1">
    <source>
        <dbReference type="EMBL" id="MDQ0463581.1"/>
    </source>
</evidence>
<gene>
    <name evidence="1" type="ORF">QO010_001352</name>
</gene>
<evidence type="ECO:0000313" key="2">
    <source>
        <dbReference type="Proteomes" id="UP001228905"/>
    </source>
</evidence>
<name>A0ABU0INK3_9CAUL</name>